<dbReference type="Pfam" id="PF01373">
    <property type="entry name" value="Glyco_hydro_14"/>
    <property type="match status" value="1"/>
</dbReference>
<dbReference type="InterPro" id="IPR013784">
    <property type="entry name" value="Carb-bd-like_fold"/>
</dbReference>
<keyword evidence="6 13" id="KW-0378">Hydrolase</keyword>
<dbReference type="PROSITE" id="PS00679">
    <property type="entry name" value="BETA_AMYLASE_2"/>
    <property type="match status" value="1"/>
</dbReference>
<dbReference type="GO" id="GO:0000272">
    <property type="term" value="P:polysaccharide catabolic process"/>
    <property type="evidence" value="ECO:0007669"/>
    <property type="project" value="UniProtKB-KW"/>
</dbReference>
<evidence type="ECO:0000256" key="12">
    <source>
        <dbReference type="PIRSR" id="PIRSR600125-3"/>
    </source>
</evidence>
<dbReference type="InterPro" id="IPR000125">
    <property type="entry name" value="Glyco_hydro_14A_bac"/>
</dbReference>
<dbReference type="SMART" id="SM01065">
    <property type="entry name" value="CBM_2"/>
    <property type="match status" value="1"/>
</dbReference>
<evidence type="ECO:0000256" key="3">
    <source>
        <dbReference type="ARBA" id="ARBA00012594"/>
    </source>
</evidence>
<evidence type="ECO:0000256" key="9">
    <source>
        <dbReference type="ARBA" id="ARBA00023326"/>
    </source>
</evidence>
<dbReference type="PANTHER" id="PTHR31352:SF1">
    <property type="entry name" value="BETA-AMYLASE 3, CHLOROPLASTIC"/>
    <property type="match status" value="1"/>
</dbReference>
<feature type="binding site" evidence="11">
    <location>
        <begin position="401"/>
        <end position="402"/>
    </location>
    <ligand>
        <name>substrate</name>
    </ligand>
</feature>
<keyword evidence="9 13" id="KW-0624">Polysaccharide degradation</keyword>
<keyword evidence="7 13" id="KW-0119">Carbohydrate metabolism</keyword>
<evidence type="ECO:0000256" key="8">
    <source>
        <dbReference type="ARBA" id="ARBA00023295"/>
    </source>
</evidence>
<evidence type="ECO:0000256" key="13">
    <source>
        <dbReference type="RuleBase" id="RU000509"/>
    </source>
</evidence>
<dbReference type="PRINTS" id="PR00841">
    <property type="entry name" value="GLHYDLASE14A"/>
</dbReference>
<dbReference type="AlphaFoldDB" id="A0A3S1B9W5"/>
<dbReference type="PROSITE" id="PS00506">
    <property type="entry name" value="BETA_AMYLASE_1"/>
    <property type="match status" value="1"/>
</dbReference>
<dbReference type="Pfam" id="PF00686">
    <property type="entry name" value="CBM_20"/>
    <property type="match status" value="1"/>
</dbReference>
<proteinExistence type="inferred from homology"/>
<evidence type="ECO:0000259" key="14">
    <source>
        <dbReference type="PROSITE" id="PS51166"/>
    </source>
</evidence>
<keyword evidence="12" id="KW-0106">Calcium</keyword>
<feature type="binding site" evidence="11">
    <location>
        <position position="126"/>
    </location>
    <ligand>
        <name>substrate</name>
    </ligand>
</feature>
<evidence type="ECO:0000256" key="10">
    <source>
        <dbReference type="PIRSR" id="PIRSR600125-1"/>
    </source>
</evidence>
<dbReference type="GO" id="GO:0046872">
    <property type="term" value="F:metal ion binding"/>
    <property type="evidence" value="ECO:0007669"/>
    <property type="project" value="UniProtKB-KW"/>
</dbReference>
<evidence type="ECO:0000256" key="5">
    <source>
        <dbReference type="ARBA" id="ARBA00022729"/>
    </source>
</evidence>
<feature type="binding site" evidence="12">
    <location>
        <position position="86"/>
    </location>
    <ligand>
        <name>Ca(2+)</name>
        <dbReference type="ChEBI" id="CHEBI:29108"/>
    </ligand>
</feature>
<name>A0A3S1B9W5_9BACL</name>
<gene>
    <name evidence="15" type="ORF">EJP77_08345</name>
</gene>
<dbReference type="Gene3D" id="2.60.40.10">
    <property type="entry name" value="Immunoglobulins"/>
    <property type="match status" value="1"/>
</dbReference>
<comment type="catalytic activity">
    <reaction evidence="1 13">
        <text>Hydrolysis of (1-&gt;4)-alpha-D-glucosidic linkages in polysaccharides so as to remove successive maltose units from the non-reducing ends of the chains.</text>
        <dbReference type="EC" id="3.2.1.2"/>
    </reaction>
</comment>
<dbReference type="InterPro" id="IPR013783">
    <property type="entry name" value="Ig-like_fold"/>
</dbReference>
<feature type="binding site" evidence="11">
    <location>
        <position position="359"/>
    </location>
    <ligand>
        <name>substrate</name>
    </ligand>
</feature>
<dbReference type="EC" id="3.2.1.2" evidence="3 13"/>
<dbReference type="PANTHER" id="PTHR31352">
    <property type="entry name" value="BETA-AMYLASE 1, CHLOROPLASTIC"/>
    <property type="match status" value="1"/>
</dbReference>
<keyword evidence="5" id="KW-0732">Signal</keyword>
<feature type="active site" description="Proton donor" evidence="10">
    <location>
        <position position="200"/>
    </location>
</feature>
<feature type="active site" description="Proton acceptor" evidence="10">
    <location>
        <position position="400"/>
    </location>
</feature>
<dbReference type="Proteomes" id="UP000272464">
    <property type="component" value="Unassembled WGS sequence"/>
</dbReference>
<keyword evidence="16" id="KW-1185">Reference proteome</keyword>
<dbReference type="Gene3D" id="3.20.20.80">
    <property type="entry name" value="Glycosidases"/>
    <property type="match status" value="1"/>
</dbReference>
<evidence type="ECO:0000256" key="1">
    <source>
        <dbReference type="ARBA" id="ARBA00000546"/>
    </source>
</evidence>
<feature type="binding site" evidence="11">
    <location>
        <position position="430"/>
    </location>
    <ligand>
        <name>substrate</name>
    </ligand>
</feature>
<feature type="binding site" evidence="11">
    <location>
        <position position="118"/>
    </location>
    <ligand>
        <name>substrate</name>
    </ligand>
</feature>
<keyword evidence="8 13" id="KW-0326">Glycosidase</keyword>
<feature type="domain" description="CBM20" evidence="14">
    <location>
        <begin position="454"/>
        <end position="559"/>
    </location>
</feature>
<evidence type="ECO:0000256" key="11">
    <source>
        <dbReference type="PIRSR" id="PIRSR600125-2"/>
    </source>
</evidence>
<evidence type="ECO:0000313" key="16">
    <source>
        <dbReference type="Proteomes" id="UP000272464"/>
    </source>
</evidence>
<dbReference type="InterPro" id="IPR018238">
    <property type="entry name" value="Glyco_hydro_14_CS"/>
</dbReference>
<evidence type="ECO:0000256" key="7">
    <source>
        <dbReference type="ARBA" id="ARBA00023277"/>
    </source>
</evidence>
<comment type="caution">
    <text evidence="15">The sequence shown here is derived from an EMBL/GenBank/DDBJ whole genome shotgun (WGS) entry which is preliminary data.</text>
</comment>
<dbReference type="OrthoDB" id="9805159at2"/>
<accession>A0A3S1B9W5</accession>
<dbReference type="GO" id="GO:2001070">
    <property type="term" value="F:starch binding"/>
    <property type="evidence" value="ECO:0007669"/>
    <property type="project" value="InterPro"/>
</dbReference>
<reference evidence="15 16" key="1">
    <citation type="submission" date="2018-12" db="EMBL/GenBank/DDBJ databases">
        <authorList>
            <person name="Sun L."/>
            <person name="Chen Z."/>
        </authorList>
    </citation>
    <scope>NUCLEOTIDE SEQUENCE [LARGE SCALE GENOMIC DNA]</scope>
    <source>
        <strain evidence="15 16">3-5-3</strain>
    </source>
</reference>
<feature type="binding site" evidence="11">
    <location>
        <position position="316"/>
    </location>
    <ligand>
        <name>substrate</name>
    </ligand>
</feature>
<feature type="binding site" evidence="11">
    <location>
        <position position="321"/>
    </location>
    <ligand>
        <name>substrate</name>
    </ligand>
</feature>
<keyword evidence="4 12" id="KW-0479">Metal-binding</keyword>
<dbReference type="PROSITE" id="PS51166">
    <property type="entry name" value="CBM20"/>
    <property type="match status" value="1"/>
</dbReference>
<dbReference type="SUPFAM" id="SSF49452">
    <property type="entry name" value="Starch-binding domain-like"/>
    <property type="match status" value="1"/>
</dbReference>
<dbReference type="InterPro" id="IPR002044">
    <property type="entry name" value="CBM20"/>
</dbReference>
<evidence type="ECO:0000256" key="4">
    <source>
        <dbReference type="ARBA" id="ARBA00022723"/>
    </source>
</evidence>
<organism evidence="15 16">
    <name type="scientific">Paenibacillus zeisoli</name>
    <dbReference type="NCBI Taxonomy" id="2496267"/>
    <lineage>
        <taxon>Bacteria</taxon>
        <taxon>Bacillati</taxon>
        <taxon>Bacillota</taxon>
        <taxon>Bacilli</taxon>
        <taxon>Bacillales</taxon>
        <taxon>Paenibacillaceae</taxon>
        <taxon>Paenibacillus</taxon>
    </lineage>
</organism>
<dbReference type="GO" id="GO:0016161">
    <property type="term" value="F:beta-amylase activity"/>
    <property type="evidence" value="ECO:0007669"/>
    <property type="project" value="UniProtKB-EC"/>
</dbReference>
<dbReference type="PRINTS" id="PR00750">
    <property type="entry name" value="BETAAMYLASE"/>
</dbReference>
<sequence>MIELLFQNTRRLNPVKFILAFLLTIAMIFGSTQLAPVTNASSNTKIVVMLNLQDVTDFAAFDKQMATLKSKGVYGVEVDMWWNHFEPAQGEYDWSYYKNLFTHIKAAGLKISPIFSFHQCGGNVGDTCNYPIPTWVWDLDGKEQMQFKSESGYYDKEYIAPWYDEAVNLYDGAFKSFAANMTEFKTSFEKFHIGLGPAGELRYPSYNFADGWQYPDNGYFQAYSGAAVADFQSKMEQKYTDIDALNTAWETNYTSFSEVQPPANGDLFYSSGDYKKAYGVDFLTWYQGTLENHFTSIITKAHADLDDTFGVPLSAKVPGIHWQYSNPDAPHSAEHATGLYNYSRLLDLYKANNVDLTFTMLEMTNQANGNGEAPNYSKPQTLIDEVSQMAVDKGIKLEGENALPVGNAEDYQTIYNVVKKYNYDIFTLLRMQDVVQANGQPTKLLDPFVTTLTLGQLPQQHVSMNIYDPEADPVNAKVFIVGNSNSIGSWNPDNAVPAEYQGNGYWQVNIDLKATSTYEFKAIRKDTSNATIWGADPNLTWTVPYIPGGTAVFKADVQKTNQDDAHKHYISGDVVLNGSTPAGTTVSLTDANGEVLTANYGEEKQSSNGSYGLIANANDASKVKYYFEVPRGTYTLKVANGSQSAQMTVVANSQTLSGEKLIDKVPDLQLPAKEYAFTVTKKSFSTTGGVTASVNVAPTPSGADISNKVVIFMLMNGNTPVGINAVGASGSAAQDVSTFFNVTGGNYKLKVFVVDSYEISSTTNIGNVLAEPLVLQNNN</sequence>
<dbReference type="InterPro" id="IPR001554">
    <property type="entry name" value="Glyco_hydro_14"/>
</dbReference>
<evidence type="ECO:0000313" key="15">
    <source>
        <dbReference type="EMBL" id="RUT33637.1"/>
    </source>
</evidence>
<dbReference type="EMBL" id="RZNX01000002">
    <property type="protein sequence ID" value="RUT33637.1"/>
    <property type="molecule type" value="Genomic_DNA"/>
</dbReference>
<comment type="cofactor">
    <cofactor evidence="12">
        <name>Ca(2+)</name>
        <dbReference type="ChEBI" id="CHEBI:29108"/>
    </cofactor>
    <text evidence="12">Binds 1 Ca(2+) ion per subunit.</text>
</comment>
<comment type="similarity">
    <text evidence="2 13">Belongs to the glycosyl hydrolase 14 family.</text>
</comment>
<evidence type="ECO:0000256" key="2">
    <source>
        <dbReference type="ARBA" id="ARBA00005652"/>
    </source>
</evidence>
<evidence type="ECO:0000256" key="6">
    <source>
        <dbReference type="ARBA" id="ARBA00022801"/>
    </source>
</evidence>
<dbReference type="SUPFAM" id="SSF51445">
    <property type="entry name" value="(Trans)glycosidases"/>
    <property type="match status" value="1"/>
</dbReference>
<protein>
    <recommendedName>
        <fullName evidence="3 13">Beta-amylase</fullName>
        <ecNumber evidence="3 13">3.2.1.2</ecNumber>
    </recommendedName>
</protein>
<dbReference type="InterPro" id="IPR017853">
    <property type="entry name" value="GH"/>
</dbReference>
<feature type="binding site" evidence="11">
    <location>
        <position position="79"/>
    </location>
    <ligand>
        <name>substrate</name>
    </ligand>
</feature>